<comment type="caution">
    <text evidence="2">The sequence shown here is derived from an EMBL/GenBank/DDBJ whole genome shotgun (WGS) entry which is preliminary data.</text>
</comment>
<reference evidence="2" key="1">
    <citation type="journal article" date="2023" name="Mol. Phylogenet. Evol.">
        <title>Genome-scale phylogeny and comparative genomics of the fungal order Sordariales.</title>
        <authorList>
            <person name="Hensen N."/>
            <person name="Bonometti L."/>
            <person name="Westerberg I."/>
            <person name="Brannstrom I.O."/>
            <person name="Guillou S."/>
            <person name="Cros-Aarteil S."/>
            <person name="Calhoun S."/>
            <person name="Haridas S."/>
            <person name="Kuo A."/>
            <person name="Mondo S."/>
            <person name="Pangilinan J."/>
            <person name="Riley R."/>
            <person name="LaButti K."/>
            <person name="Andreopoulos B."/>
            <person name="Lipzen A."/>
            <person name="Chen C."/>
            <person name="Yan M."/>
            <person name="Daum C."/>
            <person name="Ng V."/>
            <person name="Clum A."/>
            <person name="Steindorff A."/>
            <person name="Ohm R.A."/>
            <person name="Martin F."/>
            <person name="Silar P."/>
            <person name="Natvig D.O."/>
            <person name="Lalanne C."/>
            <person name="Gautier V."/>
            <person name="Ament-Velasquez S.L."/>
            <person name="Kruys A."/>
            <person name="Hutchinson M.I."/>
            <person name="Powell A.J."/>
            <person name="Barry K."/>
            <person name="Miller A.N."/>
            <person name="Grigoriev I.V."/>
            <person name="Debuchy R."/>
            <person name="Gladieux P."/>
            <person name="Hiltunen Thoren M."/>
            <person name="Johannesson H."/>
        </authorList>
    </citation>
    <scope>NUCLEOTIDE SEQUENCE</scope>
    <source>
        <strain evidence="2">PSN243</strain>
    </source>
</reference>
<evidence type="ECO:0000313" key="3">
    <source>
        <dbReference type="Proteomes" id="UP001321760"/>
    </source>
</evidence>
<keyword evidence="1" id="KW-0812">Transmembrane</keyword>
<organism evidence="2 3">
    <name type="scientific">Podospora aff. communis PSN243</name>
    <dbReference type="NCBI Taxonomy" id="3040156"/>
    <lineage>
        <taxon>Eukaryota</taxon>
        <taxon>Fungi</taxon>
        <taxon>Dikarya</taxon>
        <taxon>Ascomycota</taxon>
        <taxon>Pezizomycotina</taxon>
        <taxon>Sordariomycetes</taxon>
        <taxon>Sordariomycetidae</taxon>
        <taxon>Sordariales</taxon>
        <taxon>Podosporaceae</taxon>
        <taxon>Podospora</taxon>
    </lineage>
</organism>
<evidence type="ECO:0000313" key="2">
    <source>
        <dbReference type="EMBL" id="KAK4443952.1"/>
    </source>
</evidence>
<proteinExistence type="predicted"/>
<evidence type="ECO:0000256" key="1">
    <source>
        <dbReference type="SAM" id="Phobius"/>
    </source>
</evidence>
<dbReference type="AlphaFoldDB" id="A0AAV9G803"/>
<dbReference type="EMBL" id="MU865984">
    <property type="protein sequence ID" value="KAK4443952.1"/>
    <property type="molecule type" value="Genomic_DNA"/>
</dbReference>
<evidence type="ECO:0008006" key="4">
    <source>
        <dbReference type="Google" id="ProtNLM"/>
    </source>
</evidence>
<keyword evidence="1" id="KW-0472">Membrane</keyword>
<accession>A0AAV9G803</accession>
<gene>
    <name evidence="2" type="ORF">QBC34DRAFT_197115</name>
</gene>
<dbReference type="Proteomes" id="UP001321760">
    <property type="component" value="Unassembled WGS sequence"/>
</dbReference>
<keyword evidence="1" id="KW-1133">Transmembrane helix</keyword>
<sequence length="101" mass="12186">MSLVDDDIDWIMARLGEKHKPKKIKEQKKHNRRTGHVTDRYLWMDRKEHVCTAGFCFWLFVFHIWLYLLQLRHCSCLLFFCSFTSFTGEEFLVTFFGTATM</sequence>
<name>A0AAV9G803_9PEZI</name>
<feature type="transmembrane region" description="Helical" evidence="1">
    <location>
        <begin position="50"/>
        <end position="68"/>
    </location>
</feature>
<keyword evidence="3" id="KW-1185">Reference proteome</keyword>
<protein>
    <recommendedName>
        <fullName evidence="4">Transmembrane protein</fullName>
    </recommendedName>
</protein>
<reference evidence="2" key="2">
    <citation type="submission" date="2023-05" db="EMBL/GenBank/DDBJ databases">
        <authorList>
            <consortium name="Lawrence Berkeley National Laboratory"/>
            <person name="Steindorff A."/>
            <person name="Hensen N."/>
            <person name="Bonometti L."/>
            <person name="Westerberg I."/>
            <person name="Brannstrom I.O."/>
            <person name="Guillou S."/>
            <person name="Cros-Aarteil S."/>
            <person name="Calhoun S."/>
            <person name="Haridas S."/>
            <person name="Kuo A."/>
            <person name="Mondo S."/>
            <person name="Pangilinan J."/>
            <person name="Riley R."/>
            <person name="Labutti K."/>
            <person name="Andreopoulos B."/>
            <person name="Lipzen A."/>
            <person name="Chen C."/>
            <person name="Yanf M."/>
            <person name="Daum C."/>
            <person name="Ng V."/>
            <person name="Clum A."/>
            <person name="Ohm R."/>
            <person name="Martin F."/>
            <person name="Silar P."/>
            <person name="Natvig D."/>
            <person name="Lalanne C."/>
            <person name="Gautier V."/>
            <person name="Ament-Velasquez S.L."/>
            <person name="Kruys A."/>
            <person name="Hutchinson M.I."/>
            <person name="Powell A.J."/>
            <person name="Barry K."/>
            <person name="Miller A.N."/>
            <person name="Grigoriev I.V."/>
            <person name="Debuchy R."/>
            <person name="Gladieux P."/>
            <person name="Thoren M.H."/>
            <person name="Johannesson H."/>
        </authorList>
    </citation>
    <scope>NUCLEOTIDE SEQUENCE</scope>
    <source>
        <strain evidence="2">PSN243</strain>
    </source>
</reference>